<organism evidence="1 2">
    <name type="scientific">Elysia crispata</name>
    <name type="common">lettuce slug</name>
    <dbReference type="NCBI Taxonomy" id="231223"/>
    <lineage>
        <taxon>Eukaryota</taxon>
        <taxon>Metazoa</taxon>
        <taxon>Spiralia</taxon>
        <taxon>Lophotrochozoa</taxon>
        <taxon>Mollusca</taxon>
        <taxon>Gastropoda</taxon>
        <taxon>Heterobranchia</taxon>
        <taxon>Euthyneura</taxon>
        <taxon>Panpulmonata</taxon>
        <taxon>Sacoglossa</taxon>
        <taxon>Placobranchoidea</taxon>
        <taxon>Plakobranchidae</taxon>
        <taxon>Elysia</taxon>
    </lineage>
</organism>
<proteinExistence type="predicted"/>
<reference evidence="1" key="1">
    <citation type="journal article" date="2023" name="G3 (Bethesda)">
        <title>A reference genome for the long-term kleptoplast-retaining sea slug Elysia crispata morphotype clarki.</title>
        <authorList>
            <person name="Eastman K.E."/>
            <person name="Pendleton A.L."/>
            <person name="Shaikh M.A."/>
            <person name="Suttiyut T."/>
            <person name="Ogas R."/>
            <person name="Tomko P."/>
            <person name="Gavelis G."/>
            <person name="Widhalm J.R."/>
            <person name="Wisecaver J.H."/>
        </authorList>
    </citation>
    <scope>NUCLEOTIDE SEQUENCE</scope>
    <source>
        <strain evidence="1">ECLA1</strain>
    </source>
</reference>
<protein>
    <recommendedName>
        <fullName evidence="3">Endonuclease/exonuclease/phosphatase domain-containing protein</fullName>
    </recommendedName>
</protein>
<evidence type="ECO:0000313" key="2">
    <source>
        <dbReference type="Proteomes" id="UP001283361"/>
    </source>
</evidence>
<dbReference type="AlphaFoldDB" id="A0AAE0XEN1"/>
<evidence type="ECO:0000313" key="1">
    <source>
        <dbReference type="EMBL" id="KAK3691753.1"/>
    </source>
</evidence>
<comment type="caution">
    <text evidence="1">The sequence shown here is derived from an EMBL/GenBank/DDBJ whole genome shotgun (WGS) entry which is preliminary data.</text>
</comment>
<gene>
    <name evidence="1" type="ORF">RRG08_014019</name>
</gene>
<keyword evidence="2" id="KW-1185">Reference proteome</keyword>
<accession>A0AAE0XEN1</accession>
<sequence length="115" mass="12857">MKTVGQGRTRPCHRTQLGLKQQLQVLPITKPLSKNQLGHLNNKLTTVTSLHLYLEVRSSPYQSARTQPSCTQQLGLHHIRVPEPNCLVPGDLNSHSPAWGHNGLDAKGRRIRTDK</sequence>
<dbReference type="Proteomes" id="UP001283361">
    <property type="component" value="Unassembled WGS sequence"/>
</dbReference>
<name>A0AAE0XEN1_9GAST</name>
<dbReference type="EMBL" id="JAWDGP010008077">
    <property type="protein sequence ID" value="KAK3691753.1"/>
    <property type="molecule type" value="Genomic_DNA"/>
</dbReference>
<evidence type="ECO:0008006" key="3">
    <source>
        <dbReference type="Google" id="ProtNLM"/>
    </source>
</evidence>